<name>A0A6B8LXV7_9HYPH</name>
<dbReference type="RefSeq" id="WP_016921081.1">
    <property type="nucleotide sequence ID" value="NZ_CP044331.1"/>
</dbReference>
<dbReference type="KEGG" id="mpar:F7D14_07015"/>
<organism evidence="1 2">
    <name type="scientific">Methylocystis parvus</name>
    <dbReference type="NCBI Taxonomy" id="134"/>
    <lineage>
        <taxon>Bacteria</taxon>
        <taxon>Pseudomonadati</taxon>
        <taxon>Pseudomonadota</taxon>
        <taxon>Alphaproteobacteria</taxon>
        <taxon>Hyphomicrobiales</taxon>
        <taxon>Methylocystaceae</taxon>
        <taxon>Methylocystis</taxon>
    </lineage>
</organism>
<reference evidence="1 2" key="1">
    <citation type="submission" date="2019-09" db="EMBL/GenBank/DDBJ databases">
        <title>Isolation and complete genome sequencing of Methylocystis species.</title>
        <authorList>
            <person name="Rumah B.L."/>
            <person name="Stead C.E."/>
            <person name="Stevens B.C."/>
            <person name="Minton N.P."/>
            <person name="Grosse-Honebrink A."/>
            <person name="Zhang Y."/>
        </authorList>
    </citation>
    <scope>NUCLEOTIDE SEQUENCE [LARGE SCALE GENOMIC DNA]</scope>
    <source>
        <strain evidence="1 2">BRCS2</strain>
    </source>
</reference>
<dbReference type="AlphaFoldDB" id="A0A6B8LXV7"/>
<sequence>MFGPQHLKQVIKYLDGIDYALSQRMLRKHPPDEPALTNELCALLDAETQRSEENPPYSLDQLNADLASLGDGLDFEVSIDTYPHNTAMERHVSQSDFGLVLTYENHILPNESWSTAYLIQAKRLFRNPNSGEYDQRASFQAVDTQQRARLDRLASILGEGALLYGLYCPQTPKIPDTTRTQLRALHTRNLSRQIFDFGTGLALRDALVNNGGIDAGIWLRSIEGKPTGLVGLHDEAFRSALPFTWFIIEHFTPRSHHGPFSGLMRSGPILAEPRANDRVRSIVTGDQQAIRDLIDEVHEAGEETVAPTTITVLPRHTITVKVSVGKSLPPDSARLQID</sequence>
<keyword evidence="2" id="KW-1185">Reference proteome</keyword>
<evidence type="ECO:0000313" key="2">
    <source>
        <dbReference type="Proteomes" id="UP000422569"/>
    </source>
</evidence>
<accession>A0A6B8LXV7</accession>
<dbReference type="EMBL" id="CP044331">
    <property type="protein sequence ID" value="QGM97247.1"/>
    <property type="molecule type" value="Genomic_DNA"/>
</dbReference>
<proteinExistence type="predicted"/>
<protein>
    <submittedName>
        <fullName evidence="1">Uncharacterized protein</fullName>
    </submittedName>
</protein>
<evidence type="ECO:0000313" key="1">
    <source>
        <dbReference type="EMBL" id="QGM97247.1"/>
    </source>
</evidence>
<gene>
    <name evidence="1" type="ORF">F7D14_07015</name>
</gene>
<dbReference type="Proteomes" id="UP000422569">
    <property type="component" value="Chromosome"/>
</dbReference>